<organism evidence="5 6">
    <name type="scientific">Massilia glaciei</name>
    <dbReference type="NCBI Taxonomy" id="1524097"/>
    <lineage>
        <taxon>Bacteria</taxon>
        <taxon>Pseudomonadati</taxon>
        <taxon>Pseudomonadota</taxon>
        <taxon>Betaproteobacteria</taxon>
        <taxon>Burkholderiales</taxon>
        <taxon>Oxalobacteraceae</taxon>
        <taxon>Telluria group</taxon>
        <taxon>Massilia</taxon>
    </lineage>
</organism>
<evidence type="ECO:0000259" key="4">
    <source>
        <dbReference type="Pfam" id="PF13377"/>
    </source>
</evidence>
<evidence type="ECO:0000313" key="6">
    <source>
        <dbReference type="Proteomes" id="UP000241421"/>
    </source>
</evidence>
<dbReference type="GO" id="GO:0003700">
    <property type="term" value="F:DNA-binding transcription factor activity"/>
    <property type="evidence" value="ECO:0007669"/>
    <property type="project" value="TreeGrafter"/>
</dbReference>
<dbReference type="Gene3D" id="3.40.50.2300">
    <property type="match status" value="2"/>
</dbReference>
<protein>
    <submittedName>
        <fullName evidence="5">LacI family transcriptional regulator</fullName>
    </submittedName>
</protein>
<dbReference type="PANTHER" id="PTHR30146:SF120">
    <property type="entry name" value="ALANINE RACEMASE"/>
    <property type="match status" value="1"/>
</dbReference>
<feature type="domain" description="Transcriptional regulator LacI/GalR-like sensor" evidence="4">
    <location>
        <begin position="122"/>
        <end position="279"/>
    </location>
</feature>
<evidence type="ECO:0000256" key="2">
    <source>
        <dbReference type="ARBA" id="ARBA00023125"/>
    </source>
</evidence>
<dbReference type="Pfam" id="PF13377">
    <property type="entry name" value="Peripla_BP_3"/>
    <property type="match status" value="1"/>
</dbReference>
<dbReference type="GO" id="GO:0000976">
    <property type="term" value="F:transcription cis-regulatory region binding"/>
    <property type="evidence" value="ECO:0007669"/>
    <property type="project" value="TreeGrafter"/>
</dbReference>
<keyword evidence="6" id="KW-1185">Reference proteome</keyword>
<gene>
    <name evidence="5" type="ORF">C7C56_018955</name>
</gene>
<dbReference type="EMBL" id="PXWF02000262">
    <property type="protein sequence ID" value="PWF44738.1"/>
    <property type="molecule type" value="Genomic_DNA"/>
</dbReference>
<keyword evidence="1" id="KW-0805">Transcription regulation</keyword>
<keyword evidence="2" id="KW-0238">DNA-binding</keyword>
<accession>A0A2U2HH06</accession>
<dbReference type="RefSeq" id="WP_106758935.1">
    <property type="nucleotide sequence ID" value="NZ_PXWF02000262.1"/>
</dbReference>
<dbReference type="AlphaFoldDB" id="A0A2U2HH06"/>
<name>A0A2U2HH06_9BURK</name>
<comment type="caution">
    <text evidence="5">The sequence shown here is derived from an EMBL/GenBank/DDBJ whole genome shotgun (WGS) entry which is preliminary data.</text>
</comment>
<dbReference type="CDD" id="cd06295">
    <property type="entry name" value="PBP1_CelR"/>
    <property type="match status" value="1"/>
</dbReference>
<sequence>MGTDTHQSRTIAVIIPVDRDTLRSLSDPFLLAMLGSLGDALTEQGYDMLFSRIGTDQLLSAAAPYDLGRAVGVILVGQWGHHDQINELAARGVPIVVWGAHLPDQRYCCIGTDNVAGGRLATEHLISLGRKRIAFFGDLALPEPEQRYRGYCAALTAHHMQIDPQLQVSVTFDPEGGVQAVGEMARRGVHYDAVFASSDLIAMTSIDAMRERGISVPLEVAVVGYDDVEQSAYFQPRLTTVRQPIAEAGQALVASLLSLIDGEQPPSLLLPTELMVRASGGQPLR</sequence>
<dbReference type="InterPro" id="IPR046335">
    <property type="entry name" value="LacI/GalR-like_sensor"/>
</dbReference>
<dbReference type="Proteomes" id="UP000241421">
    <property type="component" value="Unassembled WGS sequence"/>
</dbReference>
<dbReference type="PANTHER" id="PTHR30146">
    <property type="entry name" value="LACI-RELATED TRANSCRIPTIONAL REPRESSOR"/>
    <property type="match status" value="1"/>
</dbReference>
<dbReference type="InterPro" id="IPR028082">
    <property type="entry name" value="Peripla_BP_I"/>
</dbReference>
<dbReference type="OrthoDB" id="9805642at2"/>
<evidence type="ECO:0000256" key="1">
    <source>
        <dbReference type="ARBA" id="ARBA00023015"/>
    </source>
</evidence>
<dbReference type="SUPFAM" id="SSF53822">
    <property type="entry name" value="Periplasmic binding protein-like I"/>
    <property type="match status" value="1"/>
</dbReference>
<evidence type="ECO:0000313" key="5">
    <source>
        <dbReference type="EMBL" id="PWF44738.1"/>
    </source>
</evidence>
<reference evidence="5 6" key="1">
    <citation type="submission" date="2018-04" db="EMBL/GenBank/DDBJ databases">
        <title>Massilia violaceinigra sp. nov., a novel purple-pigmented bacterium isolated from Tianshan glacier, Xinjiang, China.</title>
        <authorList>
            <person name="Wang H."/>
        </authorList>
    </citation>
    <scope>NUCLEOTIDE SEQUENCE [LARGE SCALE GENOMIC DNA]</scope>
    <source>
        <strain evidence="5 6">B448-2</strain>
    </source>
</reference>
<proteinExistence type="predicted"/>
<evidence type="ECO:0000256" key="3">
    <source>
        <dbReference type="ARBA" id="ARBA00023163"/>
    </source>
</evidence>
<keyword evidence="3" id="KW-0804">Transcription</keyword>